<accession>A0A3P8B846</accession>
<evidence type="ECO:0000256" key="1">
    <source>
        <dbReference type="SAM" id="MobiDB-lite"/>
    </source>
</evidence>
<evidence type="ECO:0000313" key="3">
    <source>
        <dbReference type="EMBL" id="VDO72678.1"/>
    </source>
</evidence>
<dbReference type="EMBL" id="UZAH01025914">
    <property type="protein sequence ID" value="VDO72678.1"/>
    <property type="molecule type" value="Genomic_DNA"/>
</dbReference>
<accession>A0A183FK99</accession>
<feature type="transmembrane region" description="Helical" evidence="2">
    <location>
        <begin position="50"/>
        <end position="68"/>
    </location>
</feature>
<evidence type="ECO:0000313" key="4">
    <source>
        <dbReference type="Proteomes" id="UP000050761"/>
    </source>
</evidence>
<evidence type="ECO:0000313" key="5">
    <source>
        <dbReference type="WBParaSite" id="HPBE_0000754301-mRNA-1"/>
    </source>
</evidence>
<feature type="region of interest" description="Disordered" evidence="1">
    <location>
        <begin position="108"/>
        <end position="195"/>
    </location>
</feature>
<protein>
    <submittedName>
        <fullName evidence="5">Histone deacetylase 14</fullName>
    </submittedName>
</protein>
<gene>
    <name evidence="3" type="ORF">HPBE_LOCUS7544</name>
</gene>
<reference evidence="3 4" key="1">
    <citation type="submission" date="2018-11" db="EMBL/GenBank/DDBJ databases">
        <authorList>
            <consortium name="Pathogen Informatics"/>
        </authorList>
    </citation>
    <scope>NUCLEOTIDE SEQUENCE [LARGE SCALE GENOMIC DNA]</scope>
</reference>
<keyword evidence="2" id="KW-0812">Transmembrane</keyword>
<dbReference type="AlphaFoldDB" id="A0A183FK99"/>
<dbReference type="WBParaSite" id="HPBE_0000754301-mRNA-1">
    <property type="protein sequence ID" value="HPBE_0000754301-mRNA-1"/>
    <property type="gene ID" value="HPBE_0000754301"/>
</dbReference>
<dbReference type="Proteomes" id="UP000050761">
    <property type="component" value="Unassembled WGS sequence"/>
</dbReference>
<keyword evidence="4" id="KW-1185">Reference proteome</keyword>
<feature type="compositionally biased region" description="Polar residues" evidence="1">
    <location>
        <begin position="155"/>
        <end position="173"/>
    </location>
</feature>
<organism evidence="4 5">
    <name type="scientific">Heligmosomoides polygyrus</name>
    <name type="common">Parasitic roundworm</name>
    <dbReference type="NCBI Taxonomy" id="6339"/>
    <lineage>
        <taxon>Eukaryota</taxon>
        <taxon>Metazoa</taxon>
        <taxon>Ecdysozoa</taxon>
        <taxon>Nematoda</taxon>
        <taxon>Chromadorea</taxon>
        <taxon>Rhabditida</taxon>
        <taxon>Rhabditina</taxon>
        <taxon>Rhabditomorpha</taxon>
        <taxon>Strongyloidea</taxon>
        <taxon>Heligmosomidae</taxon>
        <taxon>Heligmosomoides</taxon>
    </lineage>
</organism>
<sequence length="195" mass="21243">MQDLPSRRASNFNTACIYRICVMMFVHTKGDKSTLGFNIQAPTRKREDSYLISIIYLLPPIVPLVFFGKKFATARKDMAIADLFNIGEGHPSYTRVKGKPATQDMIGDQLLDKTPPESDTTPAASAKKNQAGKPDSKEPIIEEQPTLASEKETAPPTSASTLQVRSVAPQTNAPPAVAPRKKQSLLVAETMGDDV</sequence>
<reference evidence="5" key="2">
    <citation type="submission" date="2019-09" db="UniProtKB">
        <authorList>
            <consortium name="WormBaseParasite"/>
        </authorList>
    </citation>
    <scope>IDENTIFICATION</scope>
</reference>
<proteinExistence type="predicted"/>
<keyword evidence="2" id="KW-1133">Transmembrane helix</keyword>
<name>A0A183FK99_HELPZ</name>
<evidence type="ECO:0000256" key="2">
    <source>
        <dbReference type="SAM" id="Phobius"/>
    </source>
</evidence>
<keyword evidence="2" id="KW-0472">Membrane</keyword>